<dbReference type="RefSeq" id="WP_204697912.1">
    <property type="nucleotide sequence ID" value="NZ_JAFBEC010000006.1"/>
</dbReference>
<evidence type="ECO:0000313" key="7">
    <source>
        <dbReference type="Proteomes" id="UP000741863"/>
    </source>
</evidence>
<dbReference type="PANTHER" id="PTHR30204:SF90">
    <property type="entry name" value="HTH-TYPE TRANSCRIPTIONAL ACTIVATOR MTA"/>
    <property type="match status" value="1"/>
</dbReference>
<dbReference type="Gene3D" id="1.10.1660.10">
    <property type="match status" value="1"/>
</dbReference>
<dbReference type="SUPFAM" id="SSF46955">
    <property type="entry name" value="Putative DNA-binding domain"/>
    <property type="match status" value="1"/>
</dbReference>
<dbReference type="EMBL" id="JAFBEC010000006">
    <property type="protein sequence ID" value="MBM7633305.1"/>
    <property type="molecule type" value="Genomic_DNA"/>
</dbReference>
<dbReference type="SUPFAM" id="SSF89082">
    <property type="entry name" value="Antibiotic binding domain of TipA-like multidrug resistance regulators"/>
    <property type="match status" value="1"/>
</dbReference>
<keyword evidence="3" id="KW-0010">Activator</keyword>
<evidence type="ECO:0000259" key="5">
    <source>
        <dbReference type="PROSITE" id="PS50937"/>
    </source>
</evidence>
<organism evidence="6 7">
    <name type="scientific">Geomicrobium sediminis</name>
    <dbReference type="NCBI Taxonomy" id="1347788"/>
    <lineage>
        <taxon>Bacteria</taxon>
        <taxon>Bacillati</taxon>
        <taxon>Bacillota</taxon>
        <taxon>Bacilli</taxon>
        <taxon>Bacillales</taxon>
        <taxon>Geomicrobium</taxon>
    </lineage>
</organism>
<keyword evidence="7" id="KW-1185">Reference proteome</keyword>
<dbReference type="Gene3D" id="1.10.490.50">
    <property type="entry name" value="Antibiotic binding domain of TipA-like multidrug resistance regulators"/>
    <property type="match status" value="1"/>
</dbReference>
<protein>
    <submittedName>
        <fullName evidence="6">DNA-binding transcriptional MerR regulator</fullName>
    </submittedName>
</protein>
<keyword evidence="2 6" id="KW-0238">DNA-binding</keyword>
<comment type="caution">
    <text evidence="6">The sequence shown here is derived from an EMBL/GenBank/DDBJ whole genome shotgun (WGS) entry which is preliminary data.</text>
</comment>
<keyword evidence="1" id="KW-0805">Transcription regulation</keyword>
<dbReference type="GO" id="GO:0003677">
    <property type="term" value="F:DNA binding"/>
    <property type="evidence" value="ECO:0007669"/>
    <property type="project" value="UniProtKB-KW"/>
</dbReference>
<evidence type="ECO:0000256" key="1">
    <source>
        <dbReference type="ARBA" id="ARBA00023015"/>
    </source>
</evidence>
<accession>A0ABS2PCY5</accession>
<dbReference type="Pfam" id="PF13411">
    <property type="entry name" value="MerR_1"/>
    <property type="match status" value="1"/>
</dbReference>
<reference evidence="6 7" key="1">
    <citation type="submission" date="2021-01" db="EMBL/GenBank/DDBJ databases">
        <title>Genomic Encyclopedia of Type Strains, Phase IV (KMG-IV): sequencing the most valuable type-strain genomes for metagenomic binning, comparative biology and taxonomic classification.</title>
        <authorList>
            <person name="Goeker M."/>
        </authorList>
    </citation>
    <scope>NUCLEOTIDE SEQUENCE [LARGE SCALE GENOMIC DNA]</scope>
    <source>
        <strain evidence="6 7">DSM 25540</strain>
    </source>
</reference>
<evidence type="ECO:0000256" key="3">
    <source>
        <dbReference type="ARBA" id="ARBA00023159"/>
    </source>
</evidence>
<feature type="domain" description="HTH merR-type" evidence="5">
    <location>
        <begin position="1"/>
        <end position="70"/>
    </location>
</feature>
<sequence length="241" mass="28049">MLQVKEVSKLTGVSVRTLHHYDHIGLLTPESTTEAGYRLYSQKDLMHLQEILFFRELGFPLKQIKSLMSDPSYSRSDALRMQKRLLTDRVTHIQGMIEMIDGTLEEREGDLDMTEERHFKGFKFSESDSYEAEARELYGDQAVDEGKAKIKGNEQVLQEEMNDIYRELAQTMEHNPTSEEAQVAIEKWYNYLNRMGSYSKEAFAGLGEMYISDERFQQNIDQFRPGLAEWMRDAMKVYAGN</sequence>
<dbReference type="CDD" id="cd01106">
    <property type="entry name" value="HTH_TipAL-Mta"/>
    <property type="match status" value="1"/>
</dbReference>
<dbReference type="InterPro" id="IPR036244">
    <property type="entry name" value="TipA-like_antibiotic-bd"/>
</dbReference>
<gene>
    <name evidence="6" type="ORF">JOD17_002399</name>
</gene>
<name>A0ABS2PCY5_9BACL</name>
<evidence type="ECO:0000256" key="2">
    <source>
        <dbReference type="ARBA" id="ARBA00023125"/>
    </source>
</evidence>
<proteinExistence type="predicted"/>
<dbReference type="InterPro" id="IPR047057">
    <property type="entry name" value="MerR_fam"/>
</dbReference>
<dbReference type="InterPro" id="IPR009061">
    <property type="entry name" value="DNA-bd_dom_put_sf"/>
</dbReference>
<dbReference type="PRINTS" id="PR00040">
    <property type="entry name" value="HTHMERR"/>
</dbReference>
<evidence type="ECO:0000313" key="6">
    <source>
        <dbReference type="EMBL" id="MBM7633305.1"/>
    </source>
</evidence>
<dbReference type="PANTHER" id="PTHR30204">
    <property type="entry name" value="REDOX-CYCLING DRUG-SENSING TRANSCRIPTIONAL ACTIVATOR SOXR"/>
    <property type="match status" value="1"/>
</dbReference>
<dbReference type="InterPro" id="IPR000551">
    <property type="entry name" value="MerR-type_HTH_dom"/>
</dbReference>
<evidence type="ECO:0000256" key="4">
    <source>
        <dbReference type="ARBA" id="ARBA00023163"/>
    </source>
</evidence>
<keyword evidence="4" id="KW-0804">Transcription</keyword>
<dbReference type="Proteomes" id="UP000741863">
    <property type="component" value="Unassembled WGS sequence"/>
</dbReference>
<dbReference type="Pfam" id="PF07739">
    <property type="entry name" value="TipAS"/>
    <property type="match status" value="1"/>
</dbReference>
<dbReference type="SMART" id="SM00422">
    <property type="entry name" value="HTH_MERR"/>
    <property type="match status" value="1"/>
</dbReference>
<dbReference type="PROSITE" id="PS50937">
    <property type="entry name" value="HTH_MERR_2"/>
    <property type="match status" value="1"/>
</dbReference>
<dbReference type="InterPro" id="IPR012925">
    <property type="entry name" value="TipAS_dom"/>
</dbReference>